<feature type="compositionally biased region" description="Polar residues" evidence="4">
    <location>
        <begin position="1119"/>
        <end position="1128"/>
    </location>
</feature>
<keyword evidence="3" id="KW-0106">Calcium</keyword>
<keyword evidence="2" id="KW-0677">Repeat</keyword>
<reference evidence="6" key="1">
    <citation type="submission" date="2021-12" db="EMBL/GenBank/DDBJ databases">
        <title>Prjna785345.</title>
        <authorList>
            <person name="Rujirawat T."/>
            <person name="Krajaejun T."/>
        </authorList>
    </citation>
    <scope>NUCLEOTIDE SEQUENCE</scope>
    <source>
        <strain evidence="6">Pi057C3</strain>
    </source>
</reference>
<feature type="domain" description="EF-hand" evidence="5">
    <location>
        <begin position="986"/>
        <end position="1021"/>
    </location>
</feature>
<feature type="region of interest" description="Disordered" evidence="4">
    <location>
        <begin position="1193"/>
        <end position="1215"/>
    </location>
</feature>
<dbReference type="Gene3D" id="1.10.238.10">
    <property type="entry name" value="EF-hand"/>
    <property type="match status" value="4"/>
</dbReference>
<organism evidence="6 7">
    <name type="scientific">Pythium insidiosum</name>
    <name type="common">Pythiosis disease agent</name>
    <dbReference type="NCBI Taxonomy" id="114742"/>
    <lineage>
        <taxon>Eukaryota</taxon>
        <taxon>Sar</taxon>
        <taxon>Stramenopiles</taxon>
        <taxon>Oomycota</taxon>
        <taxon>Peronosporomycetes</taxon>
        <taxon>Pythiales</taxon>
        <taxon>Pythiaceae</taxon>
        <taxon>Pythium</taxon>
    </lineage>
</organism>
<evidence type="ECO:0000313" key="6">
    <source>
        <dbReference type="EMBL" id="KAJ0407093.1"/>
    </source>
</evidence>
<evidence type="ECO:0000259" key="5">
    <source>
        <dbReference type="PROSITE" id="PS50222"/>
    </source>
</evidence>
<dbReference type="SUPFAM" id="SSF47473">
    <property type="entry name" value="EF-hand"/>
    <property type="match status" value="3"/>
</dbReference>
<dbReference type="InterPro" id="IPR011992">
    <property type="entry name" value="EF-hand-dom_pair"/>
</dbReference>
<keyword evidence="7" id="KW-1185">Reference proteome</keyword>
<evidence type="ECO:0000256" key="3">
    <source>
        <dbReference type="ARBA" id="ARBA00022837"/>
    </source>
</evidence>
<dbReference type="PANTHER" id="PTHR34524">
    <property type="entry name" value="CALCYPHOSIN"/>
    <property type="match status" value="1"/>
</dbReference>
<name>A0AAD5QDT2_PYTIN</name>
<dbReference type="GO" id="GO:0005509">
    <property type="term" value="F:calcium ion binding"/>
    <property type="evidence" value="ECO:0007669"/>
    <property type="project" value="InterPro"/>
</dbReference>
<feature type="domain" description="EF-hand" evidence="5">
    <location>
        <begin position="739"/>
        <end position="774"/>
    </location>
</feature>
<evidence type="ECO:0000256" key="1">
    <source>
        <dbReference type="ARBA" id="ARBA00022723"/>
    </source>
</evidence>
<dbReference type="EMBL" id="JAKCXM010000025">
    <property type="protein sequence ID" value="KAJ0407093.1"/>
    <property type="molecule type" value="Genomic_DNA"/>
</dbReference>
<comment type="caution">
    <text evidence="6">The sequence shown here is derived from an EMBL/GenBank/DDBJ whole genome shotgun (WGS) entry which is preliminary data.</text>
</comment>
<feature type="region of interest" description="Disordered" evidence="4">
    <location>
        <begin position="1110"/>
        <end position="1161"/>
    </location>
</feature>
<dbReference type="Pfam" id="PF10294">
    <property type="entry name" value="Methyltransf_16"/>
    <property type="match status" value="1"/>
</dbReference>
<keyword evidence="1" id="KW-0479">Metal-binding</keyword>
<dbReference type="InterPro" id="IPR051581">
    <property type="entry name" value="Ca-bind"/>
</dbReference>
<feature type="compositionally biased region" description="Low complexity" evidence="4">
    <location>
        <begin position="480"/>
        <end position="489"/>
    </location>
</feature>
<evidence type="ECO:0000313" key="7">
    <source>
        <dbReference type="Proteomes" id="UP001209570"/>
    </source>
</evidence>
<dbReference type="SMART" id="SM00054">
    <property type="entry name" value="EFh"/>
    <property type="match status" value="4"/>
</dbReference>
<protein>
    <recommendedName>
        <fullName evidence="5">EF-hand domain-containing protein</fullName>
    </recommendedName>
</protein>
<dbReference type="InterPro" id="IPR002048">
    <property type="entry name" value="EF_hand_dom"/>
</dbReference>
<feature type="region of interest" description="Disordered" evidence="4">
    <location>
        <begin position="470"/>
        <end position="551"/>
    </location>
</feature>
<dbReference type="InterPro" id="IPR019410">
    <property type="entry name" value="Methyltransf_16"/>
</dbReference>
<dbReference type="Pfam" id="PF13202">
    <property type="entry name" value="EF-hand_5"/>
    <property type="match status" value="1"/>
</dbReference>
<evidence type="ECO:0000256" key="4">
    <source>
        <dbReference type="SAM" id="MobiDB-lite"/>
    </source>
</evidence>
<feature type="compositionally biased region" description="Basic residues" evidence="4">
    <location>
        <begin position="322"/>
        <end position="338"/>
    </location>
</feature>
<gene>
    <name evidence="6" type="ORF">P43SY_005366</name>
</gene>
<sequence>MSFAFNFALSDEGDAPAANGQQPLSTEEDVLARVHHTRNGERFLWTASGDGLPSTQFSPVTIPGPSGVAMHFEIVNASDQHFIARTGAISSILTTSDLQTGVYEGGFKLWECAVDLVRYMANHERFRSMEGLDVAELGCGHGLPGIYALQRGANQVVFMDYNKEVLELTTCPNVLRNTQQDASLYAKASFYAGAWSSVSQLLSAQGQHQQFDVLLTAETIYTEAVAIELFQTIKRHLRRSPSAAALVAAKQYYFGTGGSVQHFMSLVQRDGALQADVVWEESDGRSNMRAIVLPFGRLPLLNMHQPSLRGLSLRGAAFGPKVRVRKKKPSGPRSRRAGTPRPGIDRDDAASVASSVGEVKPNFVPITSVEALLKELRLKLHAMFTALDPNVPTTNLYDNCSQQAFRFFTTTNTVTPEAFHHKINKLGLHASRRLCFELFELVDQEDLGELTYSTFARRIFLPAGYFNFTKPAPQPPTPSRPSSSASSSSHRGGRPTPPCSPSVRATGPPSPSPAMTSPRSRALAAADSTNQSSRSRPRDSPNAGGDDGDAHVPLVYERLSFEEIERCLSRKLEEKVSRGTDRFRQAFRFFTKSEGITYAEFRQRLSLLQFHLSDRKCREVFEHFDLDKNGTIELAEFTTKLFRSEEDETSLLRRRAGTPTREVNEYGNPQPTHRLSDFDVEAGSTLTIQQILSKLREKLEQHTSKETDRFRQAFRIFSKSTGITPPEFNAAMVRLGLKLTTRQLEELFELFDFDKSGDLDLNEFVQGVMLDDFSTKHWYTIKDKHKVEESRRALYSMAVQSVQSSWTIAEIEQMLREKIEQRTSKSSDCFRQAFRIFKKVNGIKPSEFHTALETIGLSLDRSQSDILFQRFDRNGSGDIDLDEFIHGVLPPDYTGQQWVAAADEMHREAGLRKKYEAVHNPERFMNEVEMESWSLDEIEKRIRDKIQQSTSKSSDTFRQAYRIFKKSNHITIDEFRDRLLALGFRLTPAQCEGLFRRYDTDGSNDIDLQEFCMRILPPDYTGEGDYWSHSDKYHKHRQREKLAYVQRSKNGLLTLPKFDEARVRYTRGLYDNRTFDDLKDEDGVAGGAQLLEAPLDEARAPEADVEYEDVEVVDDDKATGSSSRSPQRTARYLSARGRTSRPKPRPDDARSVVSRDSTASFSSVVQPAVGAAKYVPPRSNVLLLQRFMKVAASKRQQQRSAAPGHRAAARTVRRT</sequence>
<dbReference type="Gene3D" id="3.40.50.150">
    <property type="entry name" value="Vaccinia Virus protein VP39"/>
    <property type="match status" value="1"/>
</dbReference>
<dbReference type="Pfam" id="PF13833">
    <property type="entry name" value="EF-hand_8"/>
    <property type="match status" value="3"/>
</dbReference>
<dbReference type="Proteomes" id="UP001209570">
    <property type="component" value="Unassembled WGS sequence"/>
</dbReference>
<dbReference type="CDD" id="cd00051">
    <property type="entry name" value="EFh"/>
    <property type="match status" value="4"/>
</dbReference>
<dbReference type="SUPFAM" id="SSF53335">
    <property type="entry name" value="S-adenosyl-L-methionine-dependent methyltransferases"/>
    <property type="match status" value="1"/>
</dbReference>
<feature type="domain" description="EF-hand" evidence="5">
    <location>
        <begin position="859"/>
        <end position="894"/>
    </location>
</feature>
<feature type="domain" description="EF-hand" evidence="5">
    <location>
        <begin position="612"/>
        <end position="647"/>
    </location>
</feature>
<dbReference type="InterPro" id="IPR029063">
    <property type="entry name" value="SAM-dependent_MTases_sf"/>
</dbReference>
<dbReference type="PROSITE" id="PS50222">
    <property type="entry name" value="EF_HAND_2"/>
    <property type="match status" value="4"/>
</dbReference>
<proteinExistence type="predicted"/>
<dbReference type="InterPro" id="IPR018247">
    <property type="entry name" value="EF_Hand_1_Ca_BS"/>
</dbReference>
<accession>A0AAD5QDT2</accession>
<dbReference type="PROSITE" id="PS00018">
    <property type="entry name" value="EF_HAND_1"/>
    <property type="match status" value="4"/>
</dbReference>
<dbReference type="PANTHER" id="PTHR34524:SF6">
    <property type="entry name" value="CALCYPHOSINE LIKE"/>
    <property type="match status" value="1"/>
</dbReference>
<evidence type="ECO:0000256" key="2">
    <source>
        <dbReference type="ARBA" id="ARBA00022737"/>
    </source>
</evidence>
<feature type="compositionally biased region" description="Low complexity" evidence="4">
    <location>
        <begin position="1193"/>
        <end position="1202"/>
    </location>
</feature>
<dbReference type="AlphaFoldDB" id="A0AAD5QDT2"/>
<feature type="region of interest" description="Disordered" evidence="4">
    <location>
        <begin position="322"/>
        <end position="351"/>
    </location>
</feature>